<evidence type="ECO:0000313" key="2">
    <source>
        <dbReference type="Proteomes" id="UP000269847"/>
    </source>
</evidence>
<name>A0A9W3V8Y6_BACTU</name>
<sequence>MIKIAEDLTSYFKENEENAIKYHNKIFSEIIEKRLFYFNTQTPIFSVPIVQKKEELEKINVDCKTILDLIVSLNQRLSKEDNAQLFDKLGYSVEERELIETTLHNNDGMLARSDMILENSGYKIIEFNVESSVGGTEIGNLNNMILKEGFFDSDNWKFKDPNKEIVKVFKDIINKNKLNKKQVTIGIMDWYPDMMQYIYAHEEMKQLFIAEGLKAVICHQENIEIREGNLFTQGEKIDILFRLFLLDDIKGDKGEIKRILELCRLDNLIITNGIHTDLYSNKGNFAYLSDLEYQYMFNEEEKQVINRCIPWSRFLEKDKLVNYEGEDYLLHNLLINKKDTFVLKPLRGYGGDGVVIGKGMNQNAWELQLANIFQSNRKYLVQERVESPKILMPYVEDDKVSYLDTEINYATYIFNNEYSGTLIRGISKDKNTVNNIAHGGLMGSLFYI</sequence>
<dbReference type="Proteomes" id="UP000269847">
    <property type="component" value="Chromosome"/>
</dbReference>
<proteinExistence type="predicted"/>
<protein>
    <submittedName>
        <fullName evidence="1">Uncharacterized protein</fullName>
    </submittedName>
</protein>
<gene>
    <name evidence="1" type="ORF">D7J84_06475</name>
</gene>
<evidence type="ECO:0000313" key="1">
    <source>
        <dbReference type="EMBL" id="AYF80891.1"/>
    </source>
</evidence>
<dbReference type="RefSeq" id="WP_000589954.1">
    <property type="nucleotide sequence ID" value="NZ_CP014282.1"/>
</dbReference>
<dbReference type="AlphaFoldDB" id="A0A9W3V8Y6"/>
<accession>A0A9W3V8Y6</accession>
<dbReference type="SUPFAM" id="SSF56059">
    <property type="entry name" value="Glutathione synthetase ATP-binding domain-like"/>
    <property type="match status" value="1"/>
</dbReference>
<dbReference type="EMBL" id="CP032608">
    <property type="protein sequence ID" value="AYF80891.1"/>
    <property type="molecule type" value="Genomic_DNA"/>
</dbReference>
<reference evidence="1 2" key="1">
    <citation type="submission" date="2018-09" db="EMBL/GenBank/DDBJ databases">
        <title>Complete genome of Bacillus thuringiensis strain QZL38.</title>
        <authorList>
            <person name="Song F."/>
        </authorList>
    </citation>
    <scope>NUCLEOTIDE SEQUENCE [LARGE SCALE GENOMIC DNA]</scope>
    <source>
        <strain evidence="1 2">QZL38</strain>
    </source>
</reference>
<organism evidence="1 2">
    <name type="scientific">Bacillus thuringiensis</name>
    <dbReference type="NCBI Taxonomy" id="1428"/>
    <lineage>
        <taxon>Bacteria</taxon>
        <taxon>Bacillati</taxon>
        <taxon>Bacillota</taxon>
        <taxon>Bacilli</taxon>
        <taxon>Bacillales</taxon>
        <taxon>Bacillaceae</taxon>
        <taxon>Bacillus</taxon>
        <taxon>Bacillus cereus group</taxon>
    </lineage>
</organism>